<dbReference type="OrthoDB" id="9781630at2"/>
<dbReference type="PRINTS" id="PR00035">
    <property type="entry name" value="HTHGNTR"/>
</dbReference>
<dbReference type="SUPFAM" id="SSF46785">
    <property type="entry name" value="Winged helix' DNA-binding domain"/>
    <property type="match status" value="1"/>
</dbReference>
<dbReference type="SUPFAM" id="SSF48008">
    <property type="entry name" value="GntR ligand-binding domain-like"/>
    <property type="match status" value="1"/>
</dbReference>
<dbReference type="InterPro" id="IPR036388">
    <property type="entry name" value="WH-like_DNA-bd_sf"/>
</dbReference>
<dbReference type="InterPro" id="IPR000524">
    <property type="entry name" value="Tscrpt_reg_HTH_GntR"/>
</dbReference>
<organism evidence="5 6">
    <name type="scientific">Acetomicrobium hydrogeniformans ATCC BAA-1850</name>
    <dbReference type="NCBI Taxonomy" id="592015"/>
    <lineage>
        <taxon>Bacteria</taxon>
        <taxon>Thermotogati</taxon>
        <taxon>Synergistota</taxon>
        <taxon>Synergistia</taxon>
        <taxon>Synergistales</taxon>
        <taxon>Acetomicrobiaceae</taxon>
        <taxon>Acetomicrobium</taxon>
    </lineage>
</organism>
<evidence type="ECO:0000313" key="5">
    <source>
        <dbReference type="EMBL" id="KRT34587.1"/>
    </source>
</evidence>
<keyword evidence="2" id="KW-0238">DNA-binding</keyword>
<dbReference type="Proteomes" id="UP000005273">
    <property type="component" value="Unassembled WGS sequence"/>
</dbReference>
<evidence type="ECO:0000259" key="4">
    <source>
        <dbReference type="PROSITE" id="PS50949"/>
    </source>
</evidence>
<dbReference type="Gene3D" id="1.10.10.10">
    <property type="entry name" value="Winged helix-like DNA-binding domain superfamily/Winged helix DNA-binding domain"/>
    <property type="match status" value="1"/>
</dbReference>
<dbReference type="EMBL" id="ACJX03000001">
    <property type="protein sequence ID" value="KRT34587.1"/>
    <property type="molecule type" value="Genomic_DNA"/>
</dbReference>
<evidence type="ECO:0000313" key="6">
    <source>
        <dbReference type="Proteomes" id="UP000005273"/>
    </source>
</evidence>
<dbReference type="PANTHER" id="PTHR43537:SF24">
    <property type="entry name" value="GLUCONATE OPERON TRANSCRIPTIONAL REPRESSOR"/>
    <property type="match status" value="1"/>
</dbReference>
<accession>A0A0T5X8C5</accession>
<keyword evidence="3" id="KW-0804">Transcription</keyword>
<keyword evidence="6" id="KW-1185">Reference proteome</keyword>
<name>A0A0T5X8C5_9BACT</name>
<dbReference type="SMART" id="SM00345">
    <property type="entry name" value="HTH_GNTR"/>
    <property type="match status" value="1"/>
</dbReference>
<dbReference type="Pfam" id="PF07729">
    <property type="entry name" value="FCD"/>
    <property type="match status" value="1"/>
</dbReference>
<gene>
    <name evidence="5" type="ORF">HMPREF1705_03818</name>
</gene>
<dbReference type="PANTHER" id="PTHR43537">
    <property type="entry name" value="TRANSCRIPTIONAL REGULATOR, GNTR FAMILY"/>
    <property type="match status" value="1"/>
</dbReference>
<dbReference type="InterPro" id="IPR008920">
    <property type="entry name" value="TF_FadR/GntR_C"/>
</dbReference>
<dbReference type="SMART" id="SM00895">
    <property type="entry name" value="FCD"/>
    <property type="match status" value="1"/>
</dbReference>
<dbReference type="STRING" id="592015.HMPREF1705_03818"/>
<dbReference type="InterPro" id="IPR011711">
    <property type="entry name" value="GntR_C"/>
</dbReference>
<keyword evidence="1" id="KW-0805">Transcription regulation</keyword>
<protein>
    <submittedName>
        <fullName evidence="5">Transcriptional regulator, GntR family</fullName>
    </submittedName>
</protein>
<reference evidence="6" key="1">
    <citation type="submission" date="2012-09" db="EMBL/GenBank/DDBJ databases">
        <authorList>
            <person name="Weinstock G."/>
            <person name="Sodergren E."/>
            <person name="Clifton S."/>
            <person name="Fulton L."/>
            <person name="Fulton B."/>
            <person name="Courtney L."/>
            <person name="Fronick C."/>
            <person name="Harrison M."/>
            <person name="Strong C."/>
            <person name="Farmer C."/>
            <person name="Delehaunty K."/>
            <person name="Markovic C."/>
            <person name="Hall O."/>
            <person name="Minx P."/>
            <person name="Tomlinson C."/>
            <person name="Mitreva M."/>
            <person name="Nelson J."/>
            <person name="Hou S."/>
            <person name="Wollam A."/>
            <person name="Pepin K.H."/>
            <person name="Johnson M."/>
            <person name="Bhonagiri V."/>
            <person name="Nash W.E."/>
            <person name="Suruliraj S."/>
            <person name="Warren W."/>
            <person name="Chinwalla A."/>
            <person name="Mardis E.R."/>
            <person name="Wilson R.K."/>
        </authorList>
    </citation>
    <scope>NUCLEOTIDE SEQUENCE [LARGE SCALE GENOMIC DNA]</scope>
    <source>
        <strain evidence="6">OS1</strain>
    </source>
</reference>
<proteinExistence type="predicted"/>
<dbReference type="Pfam" id="PF00392">
    <property type="entry name" value="GntR"/>
    <property type="match status" value="1"/>
</dbReference>
<dbReference type="GO" id="GO:0003677">
    <property type="term" value="F:DNA binding"/>
    <property type="evidence" value="ECO:0007669"/>
    <property type="project" value="UniProtKB-KW"/>
</dbReference>
<dbReference type="GO" id="GO:0003700">
    <property type="term" value="F:DNA-binding transcription factor activity"/>
    <property type="evidence" value="ECO:0007669"/>
    <property type="project" value="InterPro"/>
</dbReference>
<dbReference type="Gene3D" id="1.20.120.530">
    <property type="entry name" value="GntR ligand-binding domain-like"/>
    <property type="match status" value="1"/>
</dbReference>
<dbReference type="eggNOG" id="COG1802">
    <property type="taxonomic scope" value="Bacteria"/>
</dbReference>
<dbReference type="AlphaFoldDB" id="A0A0T5X8C5"/>
<feature type="domain" description="HTH gntR-type" evidence="4">
    <location>
        <begin position="33"/>
        <end position="100"/>
    </location>
</feature>
<evidence type="ECO:0000256" key="2">
    <source>
        <dbReference type="ARBA" id="ARBA00023125"/>
    </source>
</evidence>
<dbReference type="InterPro" id="IPR036390">
    <property type="entry name" value="WH_DNA-bd_sf"/>
</dbReference>
<evidence type="ECO:0000256" key="3">
    <source>
        <dbReference type="ARBA" id="ARBA00023163"/>
    </source>
</evidence>
<evidence type="ECO:0000256" key="1">
    <source>
        <dbReference type="ARBA" id="ARBA00023015"/>
    </source>
</evidence>
<comment type="caution">
    <text evidence="5">The sequence shown here is derived from an EMBL/GenBank/DDBJ whole genome shotgun (WGS) entry which is preliminary data.</text>
</comment>
<dbReference type="PROSITE" id="PS50949">
    <property type="entry name" value="HTH_GNTR"/>
    <property type="match status" value="1"/>
</dbReference>
<sequence length="250" mass="29014">MQVSKNDVIDFIRRQSMMNEQKLIEPIPYDDFRPARDLVLERLREAILNRTLVSGDRIVESDLAQMLNVSRTPVREALRVLEAEGLLKRVPRKGLFVKGITKEDVEEIYAIRISLESLAVSKAVEKITPAEINRLKQLVDLMRKYTESSQADKLFSVCQEFNDILVRSCRMPRLIKLVRVYMEYLEQFRTISMAKRERQIVALNDHEEILQAVIERDPIRAEMAVKKHLTGALEAFLREEGLCDKSEISK</sequence>
<dbReference type="CDD" id="cd07377">
    <property type="entry name" value="WHTH_GntR"/>
    <property type="match status" value="1"/>
</dbReference>